<dbReference type="Proteomes" id="UP000836597">
    <property type="component" value="Chromosome"/>
</dbReference>
<organism evidence="4">
    <name type="scientific">Acididesulfobacillus acetoxydans</name>
    <dbReference type="NCBI Taxonomy" id="1561005"/>
    <lineage>
        <taxon>Bacteria</taxon>
        <taxon>Bacillati</taxon>
        <taxon>Bacillota</taxon>
        <taxon>Clostridia</taxon>
        <taxon>Eubacteriales</taxon>
        <taxon>Peptococcaceae</taxon>
        <taxon>Acididesulfobacillus</taxon>
    </lineage>
</organism>
<sequence length="279" mass="30710">MTELPAQPQLSTEQAVASEDRLALYGYGLFETILVTGRGPCFLARHYERMKRGSELLALDMPSLSVWSGLIATYLSQVSVPPTPFALRLTLSGGAPAQALAPSFLLSSRLIGYSQRQYEDGFALTLLPTRRNESSPLCRIKSTNYLENLLAKQEAIKRGFDEGLWCNSLGELAEGTLSNLFFVREGQLFTPSPACGCLPGTRRALVLELAETLGLAWQEGAYQLDDLKEASEVFLTNSLLGIMPVNRLDEHRFRVTSGSVSRRLALALQRRIQAEPALT</sequence>
<comment type="cofactor">
    <cofactor evidence="1">
        <name>pyridoxal 5'-phosphate</name>
        <dbReference type="ChEBI" id="CHEBI:597326"/>
    </cofactor>
</comment>
<keyword evidence="3" id="KW-0663">Pyridoxal phosphate</keyword>
<dbReference type="InterPro" id="IPR043132">
    <property type="entry name" value="BCAT-like_C"/>
</dbReference>
<dbReference type="AlphaFoldDB" id="A0A8S0VWS3"/>
<keyword evidence="5" id="KW-0456">Lyase</keyword>
<dbReference type="GO" id="GO:0008483">
    <property type="term" value="F:transaminase activity"/>
    <property type="evidence" value="ECO:0007669"/>
    <property type="project" value="UniProtKB-KW"/>
</dbReference>
<dbReference type="EMBL" id="LR746496">
    <property type="protein sequence ID" value="CAA7601173.1"/>
    <property type="molecule type" value="Genomic_DNA"/>
</dbReference>
<keyword evidence="4" id="KW-0032">Aminotransferase</keyword>
<proteinExistence type="inferred from homology"/>
<gene>
    <name evidence="4" type="ORF">DEACI_1826</name>
    <name evidence="5" type="ORF">DEACI_3025</name>
</gene>
<dbReference type="PANTHER" id="PTHR42743:SF11">
    <property type="entry name" value="AMINODEOXYCHORISMATE LYASE"/>
    <property type="match status" value="1"/>
</dbReference>
<evidence type="ECO:0000256" key="2">
    <source>
        <dbReference type="ARBA" id="ARBA00009320"/>
    </source>
</evidence>
<dbReference type="KEGG" id="aacx:DEACI_1826"/>
<dbReference type="InterPro" id="IPR036038">
    <property type="entry name" value="Aminotransferase-like"/>
</dbReference>
<dbReference type="Proteomes" id="UP001071230">
    <property type="component" value="Unassembled WGS sequence"/>
</dbReference>
<keyword evidence="6" id="KW-1185">Reference proteome</keyword>
<reference evidence="4" key="2">
    <citation type="submission" date="2020-01" db="EMBL/GenBank/DDBJ databases">
        <authorList>
            <person name="Hornung B."/>
        </authorList>
    </citation>
    <scope>NUCLEOTIDE SEQUENCE</scope>
    <source>
        <strain evidence="4">PacBioINE</strain>
    </source>
</reference>
<dbReference type="PANTHER" id="PTHR42743">
    <property type="entry name" value="AMINO-ACID AMINOTRANSFERASE"/>
    <property type="match status" value="1"/>
</dbReference>
<keyword evidence="4" id="KW-0808">Transferase</keyword>
<comment type="similarity">
    <text evidence="2">Belongs to the class-IV pyridoxal-phosphate-dependent aminotransferase family.</text>
</comment>
<dbReference type="FunFam" id="3.20.10.10:FF:000002">
    <property type="entry name" value="D-alanine aminotransferase"/>
    <property type="match status" value="1"/>
</dbReference>
<dbReference type="GO" id="GO:0008652">
    <property type="term" value="P:amino acid biosynthetic process"/>
    <property type="evidence" value="ECO:0007669"/>
    <property type="project" value="UniProtKB-ARBA"/>
</dbReference>
<dbReference type="Pfam" id="PF01063">
    <property type="entry name" value="Aminotran_4"/>
    <property type="match status" value="1"/>
</dbReference>
<dbReference type="GO" id="GO:0046394">
    <property type="term" value="P:carboxylic acid biosynthetic process"/>
    <property type="evidence" value="ECO:0007669"/>
    <property type="project" value="UniProtKB-ARBA"/>
</dbReference>
<dbReference type="SUPFAM" id="SSF56752">
    <property type="entry name" value="D-aminoacid aminotransferase-like PLP-dependent enzymes"/>
    <property type="match status" value="1"/>
</dbReference>
<protein>
    <submittedName>
        <fullName evidence="4">Aminotransferase class IV</fullName>
    </submittedName>
    <submittedName>
        <fullName evidence="5">Branched-chain amino acid aminotransferase/4-amino-4-deoxychorismate lyase</fullName>
    </submittedName>
</protein>
<evidence type="ECO:0000313" key="4">
    <source>
        <dbReference type="EMBL" id="CAA7601173.1"/>
    </source>
</evidence>
<dbReference type="InterPro" id="IPR050571">
    <property type="entry name" value="Class-IV_PLP-Dep_Aminotrnsfr"/>
</dbReference>
<name>A0A8S0VWS3_9FIRM</name>
<dbReference type="InterPro" id="IPR001544">
    <property type="entry name" value="Aminotrans_IV"/>
</dbReference>
<evidence type="ECO:0000313" key="5">
    <source>
        <dbReference type="EMBL" id="CEJ08548.1"/>
    </source>
</evidence>
<dbReference type="Gene3D" id="3.30.470.10">
    <property type="match status" value="1"/>
</dbReference>
<reference evidence="5" key="1">
    <citation type="submission" date="2014-11" db="EMBL/GenBank/DDBJ databases">
        <authorList>
            <person name="Hornung B.V."/>
        </authorList>
    </citation>
    <scope>NUCLEOTIDE SEQUENCE</scope>
    <source>
        <strain evidence="5">INE</strain>
    </source>
</reference>
<evidence type="ECO:0000256" key="3">
    <source>
        <dbReference type="ARBA" id="ARBA00022898"/>
    </source>
</evidence>
<accession>A0A8S0VWS3</accession>
<dbReference type="InterPro" id="IPR043131">
    <property type="entry name" value="BCAT-like_N"/>
</dbReference>
<evidence type="ECO:0000313" key="6">
    <source>
        <dbReference type="Proteomes" id="UP001071230"/>
    </source>
</evidence>
<dbReference type="Gene3D" id="3.20.10.10">
    <property type="entry name" value="D-amino Acid Aminotransferase, subunit A, domain 2"/>
    <property type="match status" value="1"/>
</dbReference>
<dbReference type="RefSeq" id="WP_240984732.1">
    <property type="nucleotide sequence ID" value="NZ_CDGJ01000082.1"/>
</dbReference>
<dbReference type="EMBL" id="CDGJ01000082">
    <property type="protein sequence ID" value="CEJ08548.1"/>
    <property type="molecule type" value="Genomic_DNA"/>
</dbReference>
<evidence type="ECO:0000256" key="1">
    <source>
        <dbReference type="ARBA" id="ARBA00001933"/>
    </source>
</evidence>
<dbReference type="GO" id="GO:0016829">
    <property type="term" value="F:lyase activity"/>
    <property type="evidence" value="ECO:0007669"/>
    <property type="project" value="UniProtKB-KW"/>
</dbReference>